<reference evidence="9 10" key="1">
    <citation type="journal article" date="2017" name="Curr. Biol.">
        <title>The Evolution of Venom by Co-option of Single-Copy Genes.</title>
        <authorList>
            <person name="Martinson E.O."/>
            <person name="Mrinalini"/>
            <person name="Kelkar Y.D."/>
            <person name="Chang C.H."/>
            <person name="Werren J.H."/>
        </authorList>
    </citation>
    <scope>NUCLEOTIDE SEQUENCE [LARGE SCALE GENOMIC DNA]</scope>
    <source>
        <strain evidence="9 10">Alberta</strain>
        <tissue evidence="9">Whole body</tissue>
    </source>
</reference>
<feature type="compositionally biased region" description="Low complexity" evidence="6">
    <location>
        <begin position="672"/>
        <end position="681"/>
    </location>
</feature>
<evidence type="ECO:0000313" key="10">
    <source>
        <dbReference type="Proteomes" id="UP000215335"/>
    </source>
</evidence>
<feature type="compositionally biased region" description="Low complexity" evidence="6">
    <location>
        <begin position="21"/>
        <end position="32"/>
    </location>
</feature>
<feature type="compositionally biased region" description="Basic and acidic residues" evidence="6">
    <location>
        <begin position="736"/>
        <end position="746"/>
    </location>
</feature>
<dbReference type="SUPFAM" id="SSF50494">
    <property type="entry name" value="Trypsin-like serine proteases"/>
    <property type="match status" value="1"/>
</dbReference>
<protein>
    <recommendedName>
        <fullName evidence="8">Peptidase S1 domain-containing protein</fullName>
    </recommendedName>
</protein>
<dbReference type="SUPFAM" id="SSF56487">
    <property type="entry name" value="SRCR-like"/>
    <property type="match status" value="1"/>
</dbReference>
<feature type="compositionally biased region" description="Low complexity" evidence="6">
    <location>
        <begin position="608"/>
        <end position="617"/>
    </location>
</feature>
<dbReference type="InterPro" id="IPR009003">
    <property type="entry name" value="Peptidase_S1_PA"/>
</dbReference>
<feature type="region of interest" description="Disordered" evidence="6">
    <location>
        <begin position="1176"/>
        <end position="1287"/>
    </location>
</feature>
<feature type="compositionally biased region" description="Basic and acidic residues" evidence="6">
    <location>
        <begin position="1392"/>
        <end position="1411"/>
    </location>
</feature>
<evidence type="ECO:0000256" key="2">
    <source>
        <dbReference type="ARBA" id="ARBA00022801"/>
    </source>
</evidence>
<evidence type="ECO:0000256" key="6">
    <source>
        <dbReference type="SAM" id="MobiDB-lite"/>
    </source>
</evidence>
<dbReference type="Pfam" id="PF00089">
    <property type="entry name" value="Trypsin"/>
    <property type="match status" value="1"/>
</dbReference>
<dbReference type="InterPro" id="IPR023415">
    <property type="entry name" value="LDLR_class-A_CS"/>
</dbReference>
<dbReference type="InterPro" id="IPR002172">
    <property type="entry name" value="LDrepeatLR_classA_rpt"/>
</dbReference>
<dbReference type="PRINTS" id="PR00261">
    <property type="entry name" value="LDLRECEPTOR"/>
</dbReference>
<feature type="compositionally biased region" description="Basic and acidic residues" evidence="6">
    <location>
        <begin position="1112"/>
        <end position="1137"/>
    </location>
</feature>
<keyword evidence="7" id="KW-1133">Transmembrane helix</keyword>
<feature type="region of interest" description="Disordered" evidence="6">
    <location>
        <begin position="497"/>
        <end position="1158"/>
    </location>
</feature>
<feature type="compositionally biased region" description="Polar residues" evidence="6">
    <location>
        <begin position="1538"/>
        <end position="1552"/>
    </location>
</feature>
<dbReference type="Pfam" id="PF15494">
    <property type="entry name" value="SRCR_2"/>
    <property type="match status" value="1"/>
</dbReference>
<dbReference type="CDD" id="cd00190">
    <property type="entry name" value="Tryp_SPc"/>
    <property type="match status" value="1"/>
</dbReference>
<feature type="compositionally biased region" description="Low complexity" evidence="6">
    <location>
        <begin position="804"/>
        <end position="813"/>
    </location>
</feature>
<feature type="compositionally biased region" description="Low complexity" evidence="6">
    <location>
        <begin position="866"/>
        <end position="877"/>
    </location>
</feature>
<feature type="compositionally biased region" description="Low complexity" evidence="6">
    <location>
        <begin position="768"/>
        <end position="786"/>
    </location>
</feature>
<feature type="disulfide bond" evidence="5">
    <location>
        <begin position="1816"/>
        <end position="1831"/>
    </location>
</feature>
<feature type="compositionally biased region" description="Basic and acidic residues" evidence="6">
    <location>
        <begin position="37"/>
        <end position="68"/>
    </location>
</feature>
<feature type="compositionally biased region" description="Low complexity" evidence="6">
    <location>
        <begin position="1020"/>
        <end position="1048"/>
    </location>
</feature>
<dbReference type="PANTHER" id="PTHR24252">
    <property type="entry name" value="ACROSIN-RELATED"/>
    <property type="match status" value="1"/>
</dbReference>
<dbReference type="STRING" id="543379.A0A232EX47"/>
<feature type="compositionally biased region" description="Basic and acidic residues" evidence="6">
    <location>
        <begin position="1010"/>
        <end position="1019"/>
    </location>
</feature>
<feature type="disulfide bond" evidence="5">
    <location>
        <begin position="1739"/>
        <end position="1754"/>
    </location>
</feature>
<evidence type="ECO:0000256" key="7">
    <source>
        <dbReference type="SAM" id="Phobius"/>
    </source>
</evidence>
<feature type="region of interest" description="Disordered" evidence="6">
    <location>
        <begin position="1656"/>
        <end position="1689"/>
    </location>
</feature>
<feature type="compositionally biased region" description="Low complexity" evidence="6">
    <location>
        <begin position="628"/>
        <end position="637"/>
    </location>
</feature>
<dbReference type="PROSITE" id="PS50068">
    <property type="entry name" value="LDLRA_2"/>
    <property type="match status" value="5"/>
</dbReference>
<feature type="compositionally biased region" description="Polar residues" evidence="6">
    <location>
        <begin position="1051"/>
        <end position="1063"/>
    </location>
</feature>
<evidence type="ECO:0000256" key="5">
    <source>
        <dbReference type="PROSITE-ProRule" id="PRU00124"/>
    </source>
</evidence>
<dbReference type="SMART" id="SM00020">
    <property type="entry name" value="Tryp_SPc"/>
    <property type="match status" value="1"/>
</dbReference>
<feature type="compositionally biased region" description="Basic and acidic residues" evidence="6">
    <location>
        <begin position="638"/>
        <end position="668"/>
    </location>
</feature>
<feature type="region of interest" description="Disordered" evidence="6">
    <location>
        <begin position="1"/>
        <end position="87"/>
    </location>
</feature>
<dbReference type="InterPro" id="IPR043504">
    <property type="entry name" value="Peptidase_S1_PA_chymotrypsin"/>
</dbReference>
<sequence>MSDDGGGGTDNPAFSNDEDTTSCNNSTSTASAGHSNHQSDSETGKNETSHLENGKNETRIELPEDNGKPKQNGVNGNGNNNDVSFLNTSVTSVSNNDVTDKKEQIEAVNLELVSMKPYAGKNNLQTKNHEALEVPADPYEEYFVPVNERRKCIRGIFYWLLYDPKISRSPDTEVETTVAGVRFDLGPGVGREGLSLRDPAAGLVDYSHWLTALRGEKLYVTKDKRSTGSYWRRVLCWGCGLLIVAVIAIIAILAGTGVILTQEATQPLLNGDKTSSRQLNDVQTAGSQEYIKNPPPSPPPATSTFPPWQTTDETLYKLVPKALDGVIKLDDLEWNDEMNDPKSRVYRDVARDIESSLVNMLRLDEGMPLVKVYSISKDGEVKFRVSQPVFDKPLDTQEYLEHKFRLNGNSVSKYHVNRLAFDSLVDQCQSGSMGCSDSCVYDYVEAIFVCSCPEGKVLDESGKQCVVSMELSNVNFEETMTEDVQGRSRIHDDVYHTDDHHWQDPRHGLHHEHDESTRKTESKVDPSAEPKSEPEPAAEPKSEPEPSSEPKSEPEPSAEPKSEPEPAAEPKSEPEPAAEPKSEPEPSADVTSASEPTAEPKSEPEPSAEPASDLEPVSEPKSEPEPSAEPSSDSEPVSEPKSEPEPSAEPKSEPKPASEPEAEPKGEPEPASEPTSDSEPAGEPKSEPEPASEPSAEPAAEPTILPESTAESKSEPEPATEPEPASEPEPSAEPTSDLKSHAEPKSLAEPSIELEPTAEPKSEPEPSAEPTSESEPAAEPASQPEPSAEPKSESEPTDEPASEPEPTAEPTSKPEFEMEPSSEPGSTEKRKNELKPTNDFESIVESKSKAKSESEPKSEPEPAAEPEPSAEPTSEPSHSADSKSEVEPADQPMSDSQPSAEPKSESDPISEPESNIEPVAEPKQEPETVAEPTSDSEPISEPKSEPEPSLESTPEPKSEPEPVIETVSGEKSSAEPKSESSVKDSSEPLSEPKSEPEPVTEPASEPEPSAEPKSEKEPSSESAAEPETSAEPKSVSEPSAEPEPVAEPTIQPESSTEFVNLSVSTSEPTAEPSASSAEPPKISEELADEPNSESESSSAAKHDETTDNQVPDENKTEVPTEPSSEPHNETLDTKKVTDAASISNVEVSTTSTSEPVTVIGLDEDKEILQMIETTEINRNKHTSTETPLNIDQGFVKKAPRLDKDEQDNPNPIESNVKDVESSSVEANVTVTAASDSLNDVPDDKNKEADNSLSKENPEDQYNDITDELVPKGYGQNDIESSRDVKKDEKKIQKVYKEIKIIESVKPSATESPLDKHTDDPNMTSQVPILPIEIQNDMSTTETVEKLEAQATSQEPDKEIMLTTTLSKLSSVEAKTTEQIPILPEELQTTDANKQEHAETTADYTIGKRIDEPTEDVDEKDEDKLHASGTSESVTTSINLGEEIPDRTTMNYNVLLEKSDTMEDIKPVSESIADDTTPQSFEYVFQVTTTTEKSMTPEEYEELTEEQLRVVPLEEREEFKKPSDDQQMKIKKEKELNLEASSELANNAPTKSSRTVEDDNIPKLTFGVSESETNTKSVAHTFDADIKIINKPNNTESSTSSSSYPNIIPVSEDLEDDYHFTEPTILLTFNNRLATTNMPESTINIENTQNVSEVTTASSPAVEVSSTENAANATKTDETTKEPEKKDEVQPEILGIPVAILTSQDETPPVFFSKCKSGQFQCVNGTSRDGAYCVNLSAKCDSENDCSDGSDEVDCEQKGCPGNFQCASGQCLKRHLVCNGIVDCDDGSDEKECSQWKCIFDELQCPNGRCIPILWRCDGRPDCENHVDEYSCSESCGNDEYLCPIEKWCIPQTWRCNGVSECVNGEDEKLCECAIDQFKCDTGGCIPAEQLCDGVEHCPDRSDEWNCLGGFSKNTTSSTEVDKENKENEFATRSSLVKIRQSSGDGRFVCSDGWTDEFSDQYCRTLGFASFEVTQFVEQGSNQNLLQLTPNASPNSSLVINLEKISACKSEKIVEVSCQEFSCGSHESVGPTARLVGGTPASVGQWSSVALLKEPKHGAACTASVLSPMHALASYSCVHRFKQSSGWQLFVGGNLLKPYTVKDIVPYPQVKYNQFLYNNDIALVELAEPLTFSRNVSAVCLPNQSFQPRQLCVTAGWGFPVNGEVDLQQYLKFLPVPTYDSEECNATSHYAGFITKNNICAGFTDNDKGPCYNDEGAPLMCVSETGRWEIQGLLSHHSRCSRGHPAIFSSLTPALSWLRNSVPALQANT</sequence>
<dbReference type="GO" id="GO:0004252">
    <property type="term" value="F:serine-type endopeptidase activity"/>
    <property type="evidence" value="ECO:0007669"/>
    <property type="project" value="InterPro"/>
</dbReference>
<comment type="caution">
    <text evidence="5">Lacks conserved residue(s) required for the propagation of feature annotation.</text>
</comment>
<feature type="compositionally biased region" description="Basic and acidic residues" evidence="6">
    <location>
        <begin position="972"/>
        <end position="996"/>
    </location>
</feature>
<feature type="region of interest" description="Disordered" evidence="6">
    <location>
        <begin position="1305"/>
        <end position="1325"/>
    </location>
</feature>
<dbReference type="PROSITE" id="PS50240">
    <property type="entry name" value="TRYPSIN_DOM"/>
    <property type="match status" value="1"/>
</dbReference>
<evidence type="ECO:0000256" key="3">
    <source>
        <dbReference type="ARBA" id="ARBA00022825"/>
    </source>
</evidence>
<keyword evidence="10" id="KW-1185">Reference proteome</keyword>
<dbReference type="Gene3D" id="2.40.10.10">
    <property type="entry name" value="Trypsin-like serine proteases"/>
    <property type="match status" value="1"/>
</dbReference>
<feature type="compositionally biased region" description="Polar residues" evidence="6">
    <location>
        <begin position="1656"/>
        <end position="1672"/>
    </location>
</feature>
<feature type="disulfide bond" evidence="5">
    <location>
        <begin position="1797"/>
        <end position="1809"/>
    </location>
</feature>
<keyword evidence="4 5" id="KW-1015">Disulfide bond</keyword>
<accession>A0A232EX47</accession>
<dbReference type="SUPFAM" id="SSF57424">
    <property type="entry name" value="LDL receptor-like module"/>
    <property type="match status" value="5"/>
</dbReference>
<feature type="disulfide bond" evidence="5">
    <location>
        <begin position="1872"/>
        <end position="1884"/>
    </location>
</feature>
<feature type="disulfide bond" evidence="5">
    <location>
        <begin position="1879"/>
        <end position="1897"/>
    </location>
</feature>
<evidence type="ECO:0000256" key="1">
    <source>
        <dbReference type="ARBA" id="ARBA00022670"/>
    </source>
</evidence>
<evidence type="ECO:0000256" key="4">
    <source>
        <dbReference type="ARBA" id="ARBA00023157"/>
    </source>
</evidence>
<gene>
    <name evidence="9" type="ORF">TSAR_001091</name>
</gene>
<keyword evidence="2" id="KW-0378">Hydrolase</keyword>
<feature type="compositionally biased region" description="Basic and acidic residues" evidence="6">
    <location>
        <begin position="497"/>
        <end position="584"/>
    </location>
</feature>
<dbReference type="OrthoDB" id="9990982at2759"/>
<feature type="compositionally biased region" description="Polar residues" evidence="6">
    <location>
        <begin position="1221"/>
        <end position="1237"/>
    </location>
</feature>
<feature type="disulfide bond" evidence="5">
    <location>
        <begin position="1855"/>
        <end position="1870"/>
    </location>
</feature>
<dbReference type="Gene3D" id="2.10.25.10">
    <property type="entry name" value="Laminin"/>
    <property type="match status" value="1"/>
</dbReference>
<dbReference type="EMBL" id="NNAY01001797">
    <property type="protein sequence ID" value="OXU22890.1"/>
    <property type="molecule type" value="Genomic_DNA"/>
</dbReference>
<feature type="region of interest" description="Disordered" evidence="6">
    <location>
        <begin position="288"/>
        <end position="307"/>
    </location>
</feature>
<keyword evidence="7" id="KW-0812">Transmembrane</keyword>
<dbReference type="InterPro" id="IPR036055">
    <property type="entry name" value="LDL_receptor-like_sf"/>
</dbReference>
<feature type="compositionally biased region" description="Polar residues" evidence="6">
    <location>
        <begin position="1427"/>
        <end position="1438"/>
    </location>
</feature>
<dbReference type="PROSITE" id="PS01209">
    <property type="entry name" value="LDLRA_1"/>
    <property type="match status" value="4"/>
</dbReference>
<feature type="disulfide bond" evidence="5">
    <location>
        <begin position="1765"/>
        <end position="1783"/>
    </location>
</feature>
<dbReference type="PANTHER" id="PTHR24252:SF7">
    <property type="entry name" value="HYALIN"/>
    <property type="match status" value="1"/>
</dbReference>
<feature type="region of interest" description="Disordered" evidence="6">
    <location>
        <begin position="1375"/>
        <end position="1441"/>
    </location>
</feature>
<dbReference type="Proteomes" id="UP000215335">
    <property type="component" value="Unassembled WGS sequence"/>
</dbReference>
<dbReference type="GO" id="GO:0016020">
    <property type="term" value="C:membrane"/>
    <property type="evidence" value="ECO:0007669"/>
    <property type="project" value="InterPro"/>
</dbReference>
<feature type="disulfide bond" evidence="5">
    <location>
        <begin position="1804"/>
        <end position="1822"/>
    </location>
</feature>
<keyword evidence="3" id="KW-0720">Serine protease</keyword>
<dbReference type="InterPro" id="IPR036772">
    <property type="entry name" value="SRCR-like_dom_sf"/>
</dbReference>
<feature type="domain" description="Peptidase S1" evidence="8">
    <location>
        <begin position="2034"/>
        <end position="2262"/>
    </location>
</feature>
<name>A0A232EX47_9HYME</name>
<keyword evidence="7" id="KW-0472">Membrane</keyword>
<feature type="compositionally biased region" description="Low complexity" evidence="6">
    <location>
        <begin position="692"/>
        <end position="702"/>
    </location>
</feature>
<feature type="disulfide bond" evidence="5">
    <location>
        <begin position="1891"/>
        <end position="1906"/>
    </location>
</feature>
<feature type="region of interest" description="Disordered" evidence="6">
    <location>
        <begin position="1537"/>
        <end position="1556"/>
    </location>
</feature>
<feature type="compositionally biased region" description="Basic and acidic residues" evidence="6">
    <location>
        <begin position="1674"/>
        <end position="1688"/>
    </location>
</feature>
<feature type="compositionally biased region" description="Low complexity" evidence="6">
    <location>
        <begin position="72"/>
        <end position="81"/>
    </location>
</feature>
<feature type="disulfide bond" evidence="5">
    <location>
        <begin position="1777"/>
        <end position="1792"/>
    </location>
</feature>
<evidence type="ECO:0000313" key="9">
    <source>
        <dbReference type="EMBL" id="OXU22890.1"/>
    </source>
</evidence>
<feature type="transmembrane region" description="Helical" evidence="7">
    <location>
        <begin position="234"/>
        <end position="260"/>
    </location>
</feature>
<dbReference type="InterPro" id="IPR001190">
    <property type="entry name" value="SRCR"/>
</dbReference>
<keyword evidence="1" id="KW-0645">Protease</keyword>
<evidence type="ECO:0000259" key="8">
    <source>
        <dbReference type="PROSITE" id="PS50240"/>
    </source>
</evidence>
<organism evidence="9 10">
    <name type="scientific">Trichomalopsis sarcophagae</name>
    <dbReference type="NCBI Taxonomy" id="543379"/>
    <lineage>
        <taxon>Eukaryota</taxon>
        <taxon>Metazoa</taxon>
        <taxon>Ecdysozoa</taxon>
        <taxon>Arthropoda</taxon>
        <taxon>Hexapoda</taxon>
        <taxon>Insecta</taxon>
        <taxon>Pterygota</taxon>
        <taxon>Neoptera</taxon>
        <taxon>Endopterygota</taxon>
        <taxon>Hymenoptera</taxon>
        <taxon>Apocrita</taxon>
        <taxon>Proctotrupomorpha</taxon>
        <taxon>Chalcidoidea</taxon>
        <taxon>Pteromalidae</taxon>
        <taxon>Pteromalinae</taxon>
        <taxon>Trichomalopsis</taxon>
    </lineage>
</organism>
<dbReference type="Gene3D" id="4.10.400.10">
    <property type="entry name" value="Low-density Lipoprotein Receptor"/>
    <property type="match status" value="5"/>
</dbReference>
<feature type="compositionally biased region" description="Low complexity" evidence="6">
    <location>
        <begin position="1064"/>
        <end position="1080"/>
    </location>
</feature>
<feature type="compositionally biased region" description="Low complexity" evidence="6">
    <location>
        <begin position="585"/>
        <end position="597"/>
    </location>
</feature>
<dbReference type="SMART" id="SM00192">
    <property type="entry name" value="LDLa"/>
    <property type="match status" value="5"/>
</dbReference>
<comment type="caution">
    <text evidence="9">The sequence shown here is derived from an EMBL/GenBank/DDBJ whole genome shotgun (WGS) entry which is preliminary data.</text>
</comment>
<dbReference type="CDD" id="cd00112">
    <property type="entry name" value="LDLa"/>
    <property type="match status" value="5"/>
</dbReference>
<feature type="compositionally biased region" description="Basic and acidic residues" evidence="6">
    <location>
        <begin position="826"/>
        <end position="860"/>
    </location>
</feature>
<feature type="compositionally biased region" description="Low complexity" evidence="6">
    <location>
        <begin position="1143"/>
        <end position="1158"/>
    </location>
</feature>
<dbReference type="InterPro" id="IPR001254">
    <property type="entry name" value="Trypsin_dom"/>
</dbReference>
<dbReference type="Pfam" id="PF00057">
    <property type="entry name" value="Ldl_recept_a"/>
    <property type="match status" value="5"/>
</dbReference>
<proteinExistence type="predicted"/>
<dbReference type="GO" id="GO:0006508">
    <property type="term" value="P:proteolysis"/>
    <property type="evidence" value="ECO:0007669"/>
    <property type="project" value="UniProtKB-KW"/>
</dbReference>